<gene>
    <name evidence="2" type="ORF">GQS65_02410</name>
</gene>
<accession>A0A6B0GMK1</accession>
<evidence type="ECO:0000313" key="3">
    <source>
        <dbReference type="Proteomes" id="UP000451471"/>
    </source>
</evidence>
<evidence type="ECO:0000256" key="1">
    <source>
        <dbReference type="SAM" id="MobiDB-lite"/>
    </source>
</evidence>
<dbReference type="EMBL" id="WSZK01000006">
    <property type="protein sequence ID" value="MWG33355.1"/>
    <property type="molecule type" value="Genomic_DNA"/>
</dbReference>
<proteinExistence type="predicted"/>
<evidence type="ECO:0000313" key="2">
    <source>
        <dbReference type="EMBL" id="MWG33355.1"/>
    </source>
</evidence>
<feature type="compositionally biased region" description="Basic and acidic residues" evidence="1">
    <location>
        <begin position="39"/>
        <end position="49"/>
    </location>
</feature>
<dbReference type="Proteomes" id="UP000451471">
    <property type="component" value="Unassembled WGS sequence"/>
</dbReference>
<feature type="region of interest" description="Disordered" evidence="1">
    <location>
        <begin position="38"/>
        <end position="58"/>
    </location>
</feature>
<dbReference type="Pfam" id="PF24001">
    <property type="entry name" value="DUF7317"/>
    <property type="match status" value="1"/>
</dbReference>
<dbReference type="AlphaFoldDB" id="A0A6B0GMK1"/>
<dbReference type="OrthoDB" id="225412at2157"/>
<protein>
    <submittedName>
        <fullName evidence="2">Uncharacterized protein</fullName>
    </submittedName>
</protein>
<comment type="caution">
    <text evidence="2">The sequence shown here is derived from an EMBL/GenBank/DDBJ whole genome shotgun (WGS) entry which is preliminary data.</text>
</comment>
<dbReference type="RefSeq" id="WP_158203074.1">
    <property type="nucleotide sequence ID" value="NZ_WSZK01000006.1"/>
</dbReference>
<keyword evidence="3" id="KW-1185">Reference proteome</keyword>
<name>A0A6B0GMK1_9EURY</name>
<organism evidence="2 3">
    <name type="scientific">Halomarina oriensis</name>
    <dbReference type="NCBI Taxonomy" id="671145"/>
    <lineage>
        <taxon>Archaea</taxon>
        <taxon>Methanobacteriati</taxon>
        <taxon>Methanobacteriota</taxon>
        <taxon>Stenosarchaea group</taxon>
        <taxon>Halobacteria</taxon>
        <taxon>Halobacteriales</taxon>
        <taxon>Natronomonadaceae</taxon>
        <taxon>Halomarina</taxon>
    </lineage>
</organism>
<sequence>MRSHAVETATTLYEAGTLTLEQAAGQAGLSTDEMAARVGHADTDTRADPDGETPLLAD</sequence>
<dbReference type="InterPro" id="IPR055741">
    <property type="entry name" value="DUF7317"/>
</dbReference>
<reference evidence="2 3" key="1">
    <citation type="submission" date="2019-12" db="EMBL/GenBank/DDBJ databases">
        <title>Halocatena pleomorpha gen. nov. sp. nov., an extremely halophilic archaeon of family Halobacteriaceae isolated from saltpan soil.</title>
        <authorList>
            <person name="Pal Y."/>
            <person name="Verma A."/>
            <person name="Krishnamurthi S."/>
            <person name="Kumar P."/>
        </authorList>
    </citation>
    <scope>NUCLEOTIDE SEQUENCE [LARGE SCALE GENOMIC DNA]</scope>
    <source>
        <strain evidence="2 3">JCM 16495</strain>
    </source>
</reference>